<dbReference type="InterPro" id="IPR023373">
    <property type="entry name" value="YmcC_sf"/>
</dbReference>
<keyword evidence="3" id="KW-1185">Reference proteome</keyword>
<dbReference type="Proteomes" id="UP000257131">
    <property type="component" value="Unassembled WGS sequence"/>
</dbReference>
<dbReference type="SUPFAM" id="SSF159270">
    <property type="entry name" value="YmcC-like"/>
    <property type="match status" value="1"/>
</dbReference>
<dbReference type="InterPro" id="IPR021308">
    <property type="entry name" value="GfcB"/>
</dbReference>
<evidence type="ECO:0000313" key="3">
    <source>
        <dbReference type="Proteomes" id="UP000257131"/>
    </source>
</evidence>
<evidence type="ECO:0000313" key="2">
    <source>
        <dbReference type="EMBL" id="REC57716.1"/>
    </source>
</evidence>
<gene>
    <name evidence="2" type="ORF">DRV84_05965</name>
</gene>
<evidence type="ECO:0000256" key="1">
    <source>
        <dbReference type="SAM" id="SignalP"/>
    </source>
</evidence>
<feature type="signal peptide" evidence="1">
    <location>
        <begin position="1"/>
        <end position="18"/>
    </location>
</feature>
<dbReference type="OrthoDB" id="6237231at2"/>
<name>A0A3D9BWE1_9RHOB</name>
<proteinExistence type="predicted"/>
<dbReference type="Gene3D" id="2.40.360.10">
    <property type="entry name" value="YmcC-like"/>
    <property type="match status" value="1"/>
</dbReference>
<dbReference type="AlphaFoldDB" id="A0A3D9BWE1"/>
<comment type="caution">
    <text evidence="2">The sequence shown here is derived from an EMBL/GenBank/DDBJ whole genome shotgun (WGS) entry which is preliminary data.</text>
</comment>
<accession>A0A3D9BWE1</accession>
<dbReference type="RefSeq" id="WP_115978971.1">
    <property type="nucleotide sequence ID" value="NZ_QOHR01000005.1"/>
</dbReference>
<organism evidence="2 3">
    <name type="scientific">Rhodosalinus sediminis</name>
    <dbReference type="NCBI Taxonomy" id="1940533"/>
    <lineage>
        <taxon>Bacteria</taxon>
        <taxon>Pseudomonadati</taxon>
        <taxon>Pseudomonadota</taxon>
        <taxon>Alphaproteobacteria</taxon>
        <taxon>Rhodobacterales</taxon>
        <taxon>Paracoccaceae</taxon>
        <taxon>Rhodosalinus</taxon>
    </lineage>
</organism>
<dbReference type="Pfam" id="PF11102">
    <property type="entry name" value="YjbF"/>
    <property type="match status" value="1"/>
</dbReference>
<reference evidence="2 3" key="1">
    <citation type="journal article" date="2017" name="Int. J. Syst. Evol. Microbiol.">
        <title>Rhodosalinus sediminis gen. nov., sp. nov., isolated from marine saltern.</title>
        <authorList>
            <person name="Guo L.Y."/>
            <person name="Ling S.K."/>
            <person name="Li C.M."/>
            <person name="Chen G.J."/>
            <person name="Du Z.J."/>
        </authorList>
    </citation>
    <scope>NUCLEOTIDE SEQUENCE [LARGE SCALE GENOMIC DNA]</scope>
    <source>
        <strain evidence="2 3">WDN1C137</strain>
    </source>
</reference>
<protein>
    <recommendedName>
        <fullName evidence="4">YjbF family lipoprotein</fullName>
    </recommendedName>
</protein>
<feature type="chain" id="PRO_5017712523" description="YjbF family lipoprotein" evidence="1">
    <location>
        <begin position="19"/>
        <end position="228"/>
    </location>
</feature>
<dbReference type="EMBL" id="QOHR01000005">
    <property type="protein sequence ID" value="REC57716.1"/>
    <property type="molecule type" value="Genomic_DNA"/>
</dbReference>
<keyword evidence="1" id="KW-0732">Signal</keyword>
<evidence type="ECO:0008006" key="4">
    <source>
        <dbReference type="Google" id="ProtNLM"/>
    </source>
</evidence>
<dbReference type="PROSITE" id="PS51257">
    <property type="entry name" value="PROKAR_LIPOPROTEIN"/>
    <property type="match status" value="1"/>
</dbReference>
<sequence>MIPRARPWAAVLAAATLAACGSGPGADRATALREIAQGVLAQRTGGAVARPAEIGPAERAAALEATTRPLLYTRFSATGAPAILIGIEESGPATTFATRARQTIALRDGVLIATRGLGGDLMSSDVAAVQALIAARRAGAAQRVMRFLNAADEVRALAFDCRVTPGAAQRVTVGGRARTATPVVESCTGRDGREIVNTYMIDGAGRAVASRQWAGDLIGHVTLRVLRF</sequence>